<dbReference type="Proteomes" id="UP000222542">
    <property type="component" value="Unassembled WGS sequence"/>
</dbReference>
<comment type="caution">
    <text evidence="2">The sequence shown here is derived from an EMBL/GenBank/DDBJ whole genome shotgun (WGS) entry which is preliminary data.</text>
</comment>
<name>A0A1U8G9P4_CAPAN</name>
<dbReference type="PANTHER" id="PTHR37372:SF3">
    <property type="entry name" value="GLYCINE-RICH PROTEIN"/>
    <property type="match status" value="1"/>
</dbReference>
<gene>
    <name evidence="2" type="ORF">T459_07319</name>
</gene>
<dbReference type="EMBL" id="AYRZ02000003">
    <property type="protein sequence ID" value="PHT85213.1"/>
    <property type="molecule type" value="Genomic_DNA"/>
</dbReference>
<dbReference type="InterPro" id="IPR010800">
    <property type="entry name" value="GRP"/>
</dbReference>
<reference evidence="2 3" key="2">
    <citation type="journal article" date="2017" name="Genome Biol.">
        <title>New reference genome sequences of hot pepper reveal the massive evolution of plant disease-resistance genes by retroduplication.</title>
        <authorList>
            <person name="Kim S."/>
            <person name="Park J."/>
            <person name="Yeom S.I."/>
            <person name="Kim Y.M."/>
            <person name="Seo E."/>
            <person name="Kim K.T."/>
            <person name="Kim M.S."/>
            <person name="Lee J.M."/>
            <person name="Cheong K."/>
            <person name="Shin H.S."/>
            <person name="Kim S.B."/>
            <person name="Han K."/>
            <person name="Lee J."/>
            <person name="Park M."/>
            <person name="Lee H.A."/>
            <person name="Lee H.Y."/>
            <person name="Lee Y."/>
            <person name="Oh S."/>
            <person name="Lee J.H."/>
            <person name="Choi E."/>
            <person name="Choi E."/>
            <person name="Lee S.E."/>
            <person name="Jeon J."/>
            <person name="Kim H."/>
            <person name="Choi G."/>
            <person name="Song H."/>
            <person name="Lee J."/>
            <person name="Lee S.C."/>
            <person name="Kwon J.K."/>
            <person name="Lee H.Y."/>
            <person name="Koo N."/>
            <person name="Hong Y."/>
            <person name="Kim R.W."/>
            <person name="Kang W.H."/>
            <person name="Huh J.H."/>
            <person name="Kang B.C."/>
            <person name="Yang T.J."/>
            <person name="Lee Y.H."/>
            <person name="Bennetzen J.L."/>
            <person name="Choi D."/>
        </authorList>
    </citation>
    <scope>NUCLEOTIDE SEQUENCE [LARGE SCALE GENOMIC DNA]</scope>
    <source>
        <strain evidence="3">cv. CM334</strain>
    </source>
</reference>
<dbReference type="PANTHER" id="PTHR37372">
    <property type="entry name" value="OS06G0316800 PROTEIN"/>
    <property type="match status" value="1"/>
</dbReference>
<proteinExistence type="predicted"/>
<keyword evidence="1" id="KW-0732">Signal</keyword>
<accession>A0A1U8G9P4</accession>
<evidence type="ECO:0000313" key="2">
    <source>
        <dbReference type="EMBL" id="PHT85213.1"/>
    </source>
</evidence>
<feature type="signal peptide" evidence="1">
    <location>
        <begin position="1"/>
        <end position="26"/>
    </location>
</feature>
<keyword evidence="3" id="KW-1185">Reference proteome</keyword>
<evidence type="ECO:0000256" key="1">
    <source>
        <dbReference type="SAM" id="SignalP"/>
    </source>
</evidence>
<protein>
    <submittedName>
        <fullName evidence="2">Glycine-rich protein</fullName>
    </submittedName>
</protein>
<dbReference type="InterPro" id="IPR052872">
    <property type="entry name" value="ESR_Regulator"/>
</dbReference>
<dbReference type="Gramene" id="PHT85213">
    <property type="protein sequence ID" value="PHT85213"/>
    <property type="gene ID" value="T459_07319"/>
</dbReference>
<dbReference type="AlphaFoldDB" id="A0A1U8G9P4"/>
<evidence type="ECO:0000313" key="3">
    <source>
        <dbReference type="Proteomes" id="UP000222542"/>
    </source>
</evidence>
<dbReference type="Pfam" id="PF07172">
    <property type="entry name" value="GRP"/>
    <property type="match status" value="1"/>
</dbReference>
<feature type="chain" id="PRO_5030035664" evidence="1">
    <location>
        <begin position="27"/>
        <end position="159"/>
    </location>
</feature>
<organism evidence="2 3">
    <name type="scientific">Capsicum annuum</name>
    <name type="common">Capsicum pepper</name>
    <dbReference type="NCBI Taxonomy" id="4072"/>
    <lineage>
        <taxon>Eukaryota</taxon>
        <taxon>Viridiplantae</taxon>
        <taxon>Streptophyta</taxon>
        <taxon>Embryophyta</taxon>
        <taxon>Tracheophyta</taxon>
        <taxon>Spermatophyta</taxon>
        <taxon>Magnoliopsida</taxon>
        <taxon>eudicotyledons</taxon>
        <taxon>Gunneridae</taxon>
        <taxon>Pentapetalae</taxon>
        <taxon>asterids</taxon>
        <taxon>lamiids</taxon>
        <taxon>Solanales</taxon>
        <taxon>Solanaceae</taxon>
        <taxon>Solanoideae</taxon>
        <taxon>Capsiceae</taxon>
        <taxon>Capsicum</taxon>
    </lineage>
</organism>
<reference evidence="2 3" key="1">
    <citation type="journal article" date="2014" name="Nat. Genet.">
        <title>Genome sequence of the hot pepper provides insights into the evolution of pungency in Capsicum species.</title>
        <authorList>
            <person name="Kim S."/>
            <person name="Park M."/>
            <person name="Yeom S.I."/>
            <person name="Kim Y.M."/>
            <person name="Lee J.M."/>
            <person name="Lee H.A."/>
            <person name="Seo E."/>
            <person name="Choi J."/>
            <person name="Cheong K."/>
            <person name="Kim K.T."/>
            <person name="Jung K."/>
            <person name="Lee G.W."/>
            <person name="Oh S.K."/>
            <person name="Bae C."/>
            <person name="Kim S.B."/>
            <person name="Lee H.Y."/>
            <person name="Kim S.Y."/>
            <person name="Kim M.S."/>
            <person name="Kang B.C."/>
            <person name="Jo Y.D."/>
            <person name="Yang H.B."/>
            <person name="Jeong H.J."/>
            <person name="Kang W.H."/>
            <person name="Kwon J.K."/>
            <person name="Shin C."/>
            <person name="Lim J.Y."/>
            <person name="Park J.H."/>
            <person name="Huh J.H."/>
            <person name="Kim J.S."/>
            <person name="Kim B.D."/>
            <person name="Cohen O."/>
            <person name="Paran I."/>
            <person name="Suh M.C."/>
            <person name="Lee S.B."/>
            <person name="Kim Y.K."/>
            <person name="Shin Y."/>
            <person name="Noh S.J."/>
            <person name="Park J."/>
            <person name="Seo Y.S."/>
            <person name="Kwon S.Y."/>
            <person name="Kim H.A."/>
            <person name="Park J.M."/>
            <person name="Kim H.J."/>
            <person name="Choi S.B."/>
            <person name="Bosland P.W."/>
            <person name="Reeves G."/>
            <person name="Jo S.H."/>
            <person name="Lee B.W."/>
            <person name="Cho H.T."/>
            <person name="Choi H.S."/>
            <person name="Lee M.S."/>
            <person name="Yu Y."/>
            <person name="Do Choi Y."/>
            <person name="Park B.S."/>
            <person name="van Deynze A."/>
            <person name="Ashrafi H."/>
            <person name="Hill T."/>
            <person name="Kim W.T."/>
            <person name="Pai H.S."/>
            <person name="Ahn H.K."/>
            <person name="Yeam I."/>
            <person name="Giovannoni J.J."/>
            <person name="Rose J.K."/>
            <person name="Sorensen I."/>
            <person name="Lee S.J."/>
            <person name="Kim R.W."/>
            <person name="Choi I.Y."/>
            <person name="Choi B.S."/>
            <person name="Lim J.S."/>
            <person name="Lee Y.H."/>
            <person name="Choi D."/>
        </authorList>
    </citation>
    <scope>NUCLEOTIDE SEQUENCE [LARGE SCALE GENOMIC DNA]</scope>
    <source>
        <strain evidence="3">cv. CM334</strain>
    </source>
</reference>
<sequence length="159" mass="18264">MMGSKAFLFLGLILAISAMIRPEVVARELTENSVKVDNKNVKVEHGDEQYPSGGYKGYGEYNGYKSSGDTYKYSHDEYNDGYKSPDNGYKYSHDEYCNGYKFSDDEYKPAHDTQPSVIVIDIGDRYKSYGDRFKYSNDEYKNGYKSLDGKNKHQHGEYN</sequence>